<comment type="caution">
    <text evidence="1">The sequence shown here is derived from an EMBL/GenBank/DDBJ whole genome shotgun (WGS) entry which is preliminary data.</text>
</comment>
<dbReference type="Proteomes" id="UP000478052">
    <property type="component" value="Unassembled WGS sequence"/>
</dbReference>
<evidence type="ECO:0000313" key="1">
    <source>
        <dbReference type="EMBL" id="KAF0769066.1"/>
    </source>
</evidence>
<dbReference type="AlphaFoldDB" id="A0A6G0ZF28"/>
<proteinExistence type="predicted"/>
<gene>
    <name evidence="1" type="ORF">FWK35_00007986</name>
</gene>
<sequence length="72" mass="8649">MWTASISRDWIRLSCKSTYRSILYAEQDTLTVDVFHLTQSWWQHIQIFGLSIEYKNPKSEIGQWLKWIFGLP</sequence>
<protein>
    <submittedName>
        <fullName evidence="1">MULE domain-containing protein</fullName>
    </submittedName>
</protein>
<keyword evidence="2" id="KW-1185">Reference proteome</keyword>
<accession>A0A6G0ZF28</accession>
<reference evidence="1 2" key="1">
    <citation type="submission" date="2019-08" db="EMBL/GenBank/DDBJ databases">
        <title>Whole genome of Aphis craccivora.</title>
        <authorList>
            <person name="Voronova N.V."/>
            <person name="Shulinski R.S."/>
            <person name="Bandarenka Y.V."/>
            <person name="Zhorov D.G."/>
            <person name="Warner D."/>
        </authorList>
    </citation>
    <scope>NUCLEOTIDE SEQUENCE [LARGE SCALE GENOMIC DNA]</scope>
    <source>
        <strain evidence="1">180601</strain>
        <tissue evidence="1">Whole Body</tissue>
    </source>
</reference>
<evidence type="ECO:0000313" key="2">
    <source>
        <dbReference type="Proteomes" id="UP000478052"/>
    </source>
</evidence>
<organism evidence="1 2">
    <name type="scientific">Aphis craccivora</name>
    <name type="common">Cowpea aphid</name>
    <dbReference type="NCBI Taxonomy" id="307492"/>
    <lineage>
        <taxon>Eukaryota</taxon>
        <taxon>Metazoa</taxon>
        <taxon>Ecdysozoa</taxon>
        <taxon>Arthropoda</taxon>
        <taxon>Hexapoda</taxon>
        <taxon>Insecta</taxon>
        <taxon>Pterygota</taxon>
        <taxon>Neoptera</taxon>
        <taxon>Paraneoptera</taxon>
        <taxon>Hemiptera</taxon>
        <taxon>Sternorrhyncha</taxon>
        <taxon>Aphidomorpha</taxon>
        <taxon>Aphidoidea</taxon>
        <taxon>Aphididae</taxon>
        <taxon>Aphidini</taxon>
        <taxon>Aphis</taxon>
        <taxon>Aphis</taxon>
    </lineage>
</organism>
<dbReference type="EMBL" id="VUJU01000655">
    <property type="protein sequence ID" value="KAF0769066.1"/>
    <property type="molecule type" value="Genomic_DNA"/>
</dbReference>
<name>A0A6G0ZF28_APHCR</name>